<keyword evidence="3" id="KW-1185">Reference proteome</keyword>
<feature type="transmembrane region" description="Helical" evidence="1">
    <location>
        <begin position="391"/>
        <end position="410"/>
    </location>
</feature>
<feature type="transmembrane region" description="Helical" evidence="1">
    <location>
        <begin position="241"/>
        <end position="262"/>
    </location>
</feature>
<keyword evidence="1" id="KW-0812">Transmembrane</keyword>
<feature type="transmembrane region" description="Helical" evidence="1">
    <location>
        <begin position="73"/>
        <end position="102"/>
    </location>
</feature>
<evidence type="ECO:0000256" key="1">
    <source>
        <dbReference type="SAM" id="Phobius"/>
    </source>
</evidence>
<accession>A0ABU5T373</accession>
<dbReference type="Proteomes" id="UP001304769">
    <property type="component" value="Unassembled WGS sequence"/>
</dbReference>
<dbReference type="Gene3D" id="1.20.1740.10">
    <property type="entry name" value="Amino acid/polyamine transporter I"/>
    <property type="match status" value="1"/>
</dbReference>
<name>A0ABU5T373_9MICC</name>
<comment type="caution">
    <text evidence="2">The sequence shown here is derived from an EMBL/GenBank/DDBJ whole genome shotgun (WGS) entry which is preliminary data.</text>
</comment>
<gene>
    <name evidence="2" type="ORF">SPF06_05145</name>
</gene>
<feature type="transmembrane region" description="Helical" evidence="1">
    <location>
        <begin position="172"/>
        <end position="191"/>
    </location>
</feature>
<dbReference type="RefSeq" id="WP_323277892.1">
    <property type="nucleotide sequence ID" value="NZ_JAYGGQ010000002.1"/>
</dbReference>
<feature type="transmembrane region" description="Helical" evidence="1">
    <location>
        <begin position="444"/>
        <end position="464"/>
    </location>
</feature>
<sequence>MSTLTRPPADPSDRRKPTTHGFRRWLLEGIPEAAGQHQGPHGVPKEHHTPQSWWKVMCLTGVDYFSTLGYQPAIAAVAAGLLSPMATIILVLVTLFGALPVYRRVAKESFKGEGSIAMLERLMPRWTGKLFVLALLGFAATDFMITMTLSAADASAHLIENPYVPDSFHGQQITITLVLLAALGIVFLRGFREAINVAVVLVGAYLVLNAIVVVVGFGHLFTDGVAVVNWWQTLLTQHGDPLTMIGISLIVFPKLALGLSGFETGVAVMPQIKGDAHDTEEKPTGRIRGTHRLLSTAALIMSAFLITTSFMTITLIPEAEFQPGGKADGRALAFLAHQFMGDGFGTVYDISTIAILWFAGASAMAGLLNLVPRYLPRYGMAPGWARAVRPLTLVFTAIGFIITWIFEANVDAQGGAYATGVLVLMTSAAIAVTLSAWRKKQRVLTWAFGFISAVFLYTTVANSLERPDGIRIAAVFILLIVIVSFASRVRRSFELRATLIKLDEQALEFLAELDEGPIRLIAHEPKRLDSERYRSKLEHARAANHLPEDAEILFIEVVVDDSSEFEQELDVRGVKRHGFKVLEVHSNNVPNTLAAILLHLRNATGLMPHIYFRWTEGNPVMNLTKFLFFGEGEIAPVTREVLREAEPLVTERPWVHVG</sequence>
<feature type="transmembrane region" description="Helical" evidence="1">
    <location>
        <begin position="470"/>
        <end position="489"/>
    </location>
</feature>
<protein>
    <submittedName>
        <fullName evidence="2">Amino acid transporter</fullName>
    </submittedName>
</protein>
<feature type="transmembrane region" description="Helical" evidence="1">
    <location>
        <begin position="198"/>
        <end position="221"/>
    </location>
</feature>
<reference evidence="2 3" key="1">
    <citation type="submission" date="2023-12" db="EMBL/GenBank/DDBJ databases">
        <title>Sinomonas terricola sp. nov, isolated from litchi orchard soil in Guangdong, PR China.</title>
        <authorList>
            <person name="Jiaxin W."/>
            <person name="Yang Z."/>
            <person name="Honghui Z."/>
        </authorList>
    </citation>
    <scope>NUCLEOTIDE SEQUENCE [LARGE SCALE GENOMIC DNA]</scope>
    <source>
        <strain evidence="2 3">JGH33</strain>
    </source>
</reference>
<proteinExistence type="predicted"/>
<organism evidence="2 3">
    <name type="scientific">Sinomonas terricola</name>
    <dbReference type="NCBI Taxonomy" id="3110330"/>
    <lineage>
        <taxon>Bacteria</taxon>
        <taxon>Bacillati</taxon>
        <taxon>Actinomycetota</taxon>
        <taxon>Actinomycetes</taxon>
        <taxon>Micrococcales</taxon>
        <taxon>Micrococcaceae</taxon>
        <taxon>Sinomonas</taxon>
    </lineage>
</organism>
<feature type="transmembrane region" description="Helical" evidence="1">
    <location>
        <begin position="416"/>
        <end position="437"/>
    </location>
</feature>
<evidence type="ECO:0000313" key="3">
    <source>
        <dbReference type="Proteomes" id="UP001304769"/>
    </source>
</evidence>
<feature type="transmembrane region" description="Helical" evidence="1">
    <location>
        <begin position="293"/>
        <end position="316"/>
    </location>
</feature>
<keyword evidence="1" id="KW-1133">Transmembrane helix</keyword>
<feature type="transmembrane region" description="Helical" evidence="1">
    <location>
        <begin position="130"/>
        <end position="152"/>
    </location>
</feature>
<keyword evidence="1" id="KW-0472">Membrane</keyword>
<dbReference type="EMBL" id="JAYGGQ010000002">
    <property type="protein sequence ID" value="MEA5454105.1"/>
    <property type="molecule type" value="Genomic_DNA"/>
</dbReference>
<evidence type="ECO:0000313" key="2">
    <source>
        <dbReference type="EMBL" id="MEA5454105.1"/>
    </source>
</evidence>
<feature type="transmembrane region" description="Helical" evidence="1">
    <location>
        <begin position="350"/>
        <end position="371"/>
    </location>
</feature>